<sequence>MAITKELLENVLSLPDSDRSYLVSKLLESLDDGGVSTEWDVEIAQRVSTIDDGSARLISHDEVMASASRAIGS</sequence>
<accession>A0A2S7TYN9</accession>
<dbReference type="Proteomes" id="UP000239907">
    <property type="component" value="Unassembled WGS sequence"/>
</dbReference>
<organism evidence="1 2">
    <name type="scientific">Rubritalea profundi</name>
    <dbReference type="NCBI Taxonomy" id="1658618"/>
    <lineage>
        <taxon>Bacteria</taxon>
        <taxon>Pseudomonadati</taxon>
        <taxon>Verrucomicrobiota</taxon>
        <taxon>Verrucomicrobiia</taxon>
        <taxon>Verrucomicrobiales</taxon>
        <taxon>Rubritaleaceae</taxon>
        <taxon>Rubritalea</taxon>
    </lineage>
</organism>
<evidence type="ECO:0000313" key="2">
    <source>
        <dbReference type="Proteomes" id="UP000239907"/>
    </source>
</evidence>
<dbReference type="InterPro" id="IPR013406">
    <property type="entry name" value="CHP02574_addiction_mod"/>
</dbReference>
<name>A0A2S7TYN9_9BACT</name>
<dbReference type="EMBL" id="MQWA01000001">
    <property type="protein sequence ID" value="PQJ27331.1"/>
    <property type="molecule type" value="Genomic_DNA"/>
</dbReference>
<dbReference type="RefSeq" id="WP_105041812.1">
    <property type="nucleotide sequence ID" value="NZ_MQWA01000001.1"/>
</dbReference>
<proteinExistence type="predicted"/>
<dbReference type="Pfam" id="PF09720">
    <property type="entry name" value="Unstab_antitox"/>
    <property type="match status" value="1"/>
</dbReference>
<reference evidence="1 2" key="1">
    <citation type="submission" date="2016-12" db="EMBL/GenBank/DDBJ databases">
        <title>Study of bacterial adaptation to deep sea.</title>
        <authorList>
            <person name="Song J."/>
            <person name="Yoshizawa S."/>
            <person name="Kogure K."/>
        </authorList>
    </citation>
    <scope>NUCLEOTIDE SEQUENCE [LARGE SCALE GENOMIC DNA]</scope>
    <source>
        <strain evidence="1 2">SAORIC-165</strain>
    </source>
</reference>
<keyword evidence="2" id="KW-1185">Reference proteome</keyword>
<evidence type="ECO:0008006" key="3">
    <source>
        <dbReference type="Google" id="ProtNLM"/>
    </source>
</evidence>
<dbReference type="AlphaFoldDB" id="A0A2S7TYN9"/>
<protein>
    <recommendedName>
        <fullName evidence="3">Addiction module antitoxin RelB</fullName>
    </recommendedName>
</protein>
<gene>
    <name evidence="1" type="ORF">BSZ32_01695</name>
</gene>
<comment type="caution">
    <text evidence="1">The sequence shown here is derived from an EMBL/GenBank/DDBJ whole genome shotgun (WGS) entry which is preliminary data.</text>
</comment>
<evidence type="ECO:0000313" key="1">
    <source>
        <dbReference type="EMBL" id="PQJ27331.1"/>
    </source>
</evidence>